<dbReference type="AlphaFoldDB" id="A0A6M3ILH4"/>
<name>A0A6M3ILH4_9ZZZZ</name>
<gene>
    <name evidence="2" type="ORF">MM415A03824_0003</name>
    <name evidence="1" type="ORF">MM415B01477_0016</name>
</gene>
<evidence type="ECO:0000313" key="2">
    <source>
        <dbReference type="EMBL" id="QJA70286.1"/>
    </source>
</evidence>
<sequence>MSYHYEIRNGEYYLMDGENILHVSEEIAIGFTYDPVEKTGVMHKHGRPEFVEKWTDETRKVYHDAGYHDMANEIMIIKGKLNIHELNKIISITGYIGKYYQRIHRRFKTLGK</sequence>
<reference evidence="1" key="1">
    <citation type="submission" date="2020-03" db="EMBL/GenBank/DDBJ databases">
        <title>The deep terrestrial virosphere.</title>
        <authorList>
            <person name="Holmfeldt K."/>
            <person name="Nilsson E."/>
            <person name="Simone D."/>
            <person name="Lopez-Fernandez M."/>
            <person name="Wu X."/>
            <person name="de Brujin I."/>
            <person name="Lundin D."/>
            <person name="Andersson A."/>
            <person name="Bertilsson S."/>
            <person name="Dopson M."/>
        </authorList>
    </citation>
    <scope>NUCLEOTIDE SEQUENCE</scope>
    <source>
        <strain evidence="2">MM415A03824</strain>
        <strain evidence="1">MM415B01477</strain>
    </source>
</reference>
<dbReference type="EMBL" id="MT141315">
    <property type="protein sequence ID" value="QJA58254.1"/>
    <property type="molecule type" value="Genomic_DNA"/>
</dbReference>
<dbReference type="EMBL" id="MT141780">
    <property type="protein sequence ID" value="QJA70286.1"/>
    <property type="molecule type" value="Genomic_DNA"/>
</dbReference>
<accession>A0A6M3ILH4</accession>
<organism evidence="1">
    <name type="scientific">viral metagenome</name>
    <dbReference type="NCBI Taxonomy" id="1070528"/>
    <lineage>
        <taxon>unclassified sequences</taxon>
        <taxon>metagenomes</taxon>
        <taxon>organismal metagenomes</taxon>
    </lineage>
</organism>
<protein>
    <submittedName>
        <fullName evidence="1">Uncharacterized protein</fullName>
    </submittedName>
</protein>
<evidence type="ECO:0000313" key="1">
    <source>
        <dbReference type="EMBL" id="QJA58254.1"/>
    </source>
</evidence>
<proteinExistence type="predicted"/>